<reference evidence="3" key="1">
    <citation type="journal article" date="2014" name="Int. J. Syst. Evol. Microbiol.">
        <title>Complete genome sequence of Corynebacterium casei LMG S-19264T (=DSM 44701T), isolated from a smear-ripened cheese.</title>
        <authorList>
            <consortium name="US DOE Joint Genome Institute (JGI-PGF)"/>
            <person name="Walter F."/>
            <person name="Albersmeier A."/>
            <person name="Kalinowski J."/>
            <person name="Ruckert C."/>
        </authorList>
    </citation>
    <scope>NUCLEOTIDE SEQUENCE</scope>
    <source>
        <strain evidence="3">VKM Ac-1321</strain>
    </source>
</reference>
<keyword evidence="2" id="KW-0812">Transmembrane</keyword>
<feature type="transmembrane region" description="Helical" evidence="2">
    <location>
        <begin position="343"/>
        <end position="363"/>
    </location>
</feature>
<comment type="caution">
    <text evidence="3">The sequence shown here is derived from an EMBL/GenBank/DDBJ whole genome shotgun (WGS) entry which is preliminary data.</text>
</comment>
<feature type="transmembrane region" description="Helical" evidence="2">
    <location>
        <begin position="209"/>
        <end position="227"/>
    </location>
</feature>
<feature type="transmembrane region" description="Helical" evidence="2">
    <location>
        <begin position="141"/>
        <end position="160"/>
    </location>
</feature>
<evidence type="ECO:0000256" key="1">
    <source>
        <dbReference type="SAM" id="MobiDB-lite"/>
    </source>
</evidence>
<feature type="transmembrane region" description="Helical" evidence="2">
    <location>
        <begin position="239"/>
        <end position="256"/>
    </location>
</feature>
<protein>
    <recommendedName>
        <fullName evidence="5">Arabinofuranan 3-O-arabinosyltransferase</fullName>
    </recommendedName>
</protein>
<feature type="transmembrane region" description="Helical" evidence="2">
    <location>
        <begin position="1181"/>
        <end position="1203"/>
    </location>
</feature>
<reference evidence="3" key="2">
    <citation type="submission" date="2023-01" db="EMBL/GenBank/DDBJ databases">
        <authorList>
            <person name="Sun Q."/>
            <person name="Evtushenko L."/>
        </authorList>
    </citation>
    <scope>NUCLEOTIDE SEQUENCE</scope>
    <source>
        <strain evidence="3">VKM Ac-1321</strain>
    </source>
</reference>
<keyword evidence="2" id="KW-1133">Transmembrane helix</keyword>
<evidence type="ECO:0008006" key="5">
    <source>
        <dbReference type="Google" id="ProtNLM"/>
    </source>
</evidence>
<dbReference type="RefSeq" id="WP_261959876.1">
    <property type="nucleotide sequence ID" value="NZ_BAAAXA010000001.1"/>
</dbReference>
<evidence type="ECO:0000256" key="2">
    <source>
        <dbReference type="SAM" id="Phobius"/>
    </source>
</evidence>
<feature type="transmembrane region" description="Helical" evidence="2">
    <location>
        <begin position="320"/>
        <end position="336"/>
    </location>
</feature>
<evidence type="ECO:0000313" key="4">
    <source>
        <dbReference type="Proteomes" id="UP001143480"/>
    </source>
</evidence>
<organism evidence="3 4">
    <name type="scientific">Dactylosporangium matsuzakiense</name>
    <dbReference type="NCBI Taxonomy" id="53360"/>
    <lineage>
        <taxon>Bacteria</taxon>
        <taxon>Bacillati</taxon>
        <taxon>Actinomycetota</taxon>
        <taxon>Actinomycetes</taxon>
        <taxon>Micromonosporales</taxon>
        <taxon>Micromonosporaceae</taxon>
        <taxon>Dactylosporangium</taxon>
    </lineage>
</organism>
<dbReference type="AlphaFoldDB" id="A0A9W6KQI9"/>
<name>A0A9W6KQI9_9ACTN</name>
<proteinExistence type="predicted"/>
<feature type="transmembrane region" description="Helical" evidence="2">
    <location>
        <begin position="115"/>
        <end position="134"/>
    </location>
</feature>
<keyword evidence="2" id="KW-0472">Membrane</keyword>
<feature type="region of interest" description="Disordered" evidence="1">
    <location>
        <begin position="785"/>
        <end position="804"/>
    </location>
</feature>
<dbReference type="Proteomes" id="UP001143480">
    <property type="component" value="Unassembled WGS sequence"/>
</dbReference>
<keyword evidence="4" id="KW-1185">Reference proteome</keyword>
<dbReference type="Gene3D" id="2.60.120.260">
    <property type="entry name" value="Galactose-binding domain-like"/>
    <property type="match status" value="1"/>
</dbReference>
<gene>
    <name evidence="3" type="ORF">GCM10017581_070420</name>
</gene>
<dbReference type="EMBL" id="BSFP01000055">
    <property type="protein sequence ID" value="GLL05295.1"/>
    <property type="molecule type" value="Genomic_DNA"/>
</dbReference>
<accession>A0A9W6KQI9</accession>
<feature type="transmembrane region" description="Helical" evidence="2">
    <location>
        <begin position="30"/>
        <end position="50"/>
    </location>
</feature>
<evidence type="ECO:0000313" key="3">
    <source>
        <dbReference type="EMBL" id="GLL05295.1"/>
    </source>
</evidence>
<sequence>MSGVITLPGRADLEPLPPADPPRRRLVRRFAFVAYEIPVVITVLATLTWFSRGRFVANGDIAPFVRDSLAAEVGGSWSHQATGAGSTSTVSLQLVEVLLLRGSARLGLGAPAAQWVLYALCFGLCTFGAAYLAGGWVRRPAAVGAAGLLAAFNVYLLVWLPNPLPPLTIGVTGLLAGMAVRAAAGRPVRPVAFAAATLPASYVALNPPWLLMAILTVLFVPAAAGLLGGRAALHRAGRLLVRAAPWVLLLNLWWILPFAHHLLSPAGLAFSAVTDVRDWAWTHARNSTANVVTLNANWAWNLADLFPYARSLGGGLRVKLHWLLPLLALAGVLLAHGRRRRAAWLVAGVGLVLLFLSTGVRSARVGGVNLWLYDHVPGMWLIRDPASKLGVPTVLIYTSLAALAIDRAVALAPRLATAPWLRGRPVFGRVPPRLLGVAPRVIVAGAVLGALAYPSPMWTGSALPERAHGGMPGSRVLIPDGWYELAGEVNAAPGTGKVLTLPVNLSHYMVTTDWGYRGVDAIPAQLLDRPTLHLLPGGYFDDLPVVKELLVAAQEALLAHDEPTWRGALRALGVDTVVVRHDLVSTSYEGRLSADPDRLDAALVALGADAGGTRRRFGVATLYHVPSAGTVSAPGRLSGLRAPDAGTLARAVAALPAGEAVTADPGQPVDAFTGVSADPADLAFTLAAAGRYRIERPDAETAYRVGAADGRLTLTDADSVAVDGEPVPGRPPVQVPVALADVVGLEADGVLHALPADDALVAGSGTTVTAWVTAPGAGLAGPLRSAADCTGDPGEPAGDLERPAAGSPLRLPVRTGRVCAAAAVRLTDAGVYRVRFQVRTAGGATAGVCLWQDGPARCAPLPAQPSGPGWAQYSAVTRLRPDVIAARLYLWAESAGGAGSAEFRDLEVTPLRAAGSAVLPATAPSSAVSLSAGRHTMSVRRPVVGAAPDAEYADCADPAAAPGWRPDGHRIPLQPDGTLQLEAPTSGRCAQLTPVPVIPGATYRFAAGYRSDFGQTPKVCLMQGPAGRCAATPPLTRSGAWQTMTALVRVPSGTTSLTPQVFADATGMVASRMAYRDVTVARVALVTVRIVPAGEAAPAGPSVVTTSVSPSRYRAEVRAAAGRFTLVLPESYAPGWQVTGLPPGWSARHLMVSGYANGWLISGTGDAELTLTYAPSRWSRLASLTSMLAVLAVIVLLTGPFVARGWHRRRRPGPGAARRPTREVAQ</sequence>